<dbReference type="Proteomes" id="UP000054632">
    <property type="component" value="Unassembled WGS sequence"/>
</dbReference>
<name>A0A0V1KBY0_TRIPS</name>
<evidence type="ECO:0000313" key="5">
    <source>
        <dbReference type="Proteomes" id="UP000054805"/>
    </source>
</evidence>
<evidence type="ECO:0000313" key="4">
    <source>
        <dbReference type="Proteomes" id="UP000054632"/>
    </source>
</evidence>
<dbReference type="Proteomes" id="UP000054805">
    <property type="component" value="Unassembled WGS sequence"/>
</dbReference>
<proteinExistence type="predicted"/>
<keyword evidence="5" id="KW-1185">Reference proteome</keyword>
<dbReference type="EMBL" id="JYDR01000064">
    <property type="protein sequence ID" value="KRY70976.1"/>
    <property type="molecule type" value="Genomic_DNA"/>
</dbReference>
<dbReference type="EMBL" id="JYDS01000138">
    <property type="protein sequence ID" value="KRZ23679.1"/>
    <property type="molecule type" value="Genomic_DNA"/>
</dbReference>
<gene>
    <name evidence="1" type="ORF">T4A_8327</name>
    <name evidence="2" type="ORF">T4B_14154</name>
    <name evidence="3" type="ORF">T4C_3483</name>
</gene>
<accession>A0A0V1KBY0</accession>
<evidence type="ECO:0000313" key="1">
    <source>
        <dbReference type="EMBL" id="KRY70976.1"/>
    </source>
</evidence>
<sequence>MKDRLLVPQAWIFTKLFREYSALPWSSAHNLDRVLRTGP</sequence>
<dbReference type="AlphaFoldDB" id="A0A0V1KBY0"/>
<evidence type="ECO:0000313" key="2">
    <source>
        <dbReference type="EMBL" id="KRZ23679.1"/>
    </source>
</evidence>
<organism evidence="3 6">
    <name type="scientific">Trichinella pseudospiralis</name>
    <name type="common">Parasitic roundworm</name>
    <dbReference type="NCBI Taxonomy" id="6337"/>
    <lineage>
        <taxon>Eukaryota</taxon>
        <taxon>Metazoa</taxon>
        <taxon>Ecdysozoa</taxon>
        <taxon>Nematoda</taxon>
        <taxon>Enoplea</taxon>
        <taxon>Dorylaimia</taxon>
        <taxon>Trichinellida</taxon>
        <taxon>Trichinellidae</taxon>
        <taxon>Trichinella</taxon>
    </lineage>
</organism>
<comment type="caution">
    <text evidence="3">The sequence shown here is derived from an EMBL/GenBank/DDBJ whole genome shotgun (WGS) entry which is preliminary data.</text>
</comment>
<evidence type="ECO:0000313" key="3">
    <source>
        <dbReference type="EMBL" id="KRZ44711.1"/>
    </source>
</evidence>
<dbReference type="Proteomes" id="UP000054826">
    <property type="component" value="Unassembled WGS sequence"/>
</dbReference>
<protein>
    <submittedName>
        <fullName evidence="3">Uncharacterized protein</fullName>
    </submittedName>
</protein>
<evidence type="ECO:0000313" key="6">
    <source>
        <dbReference type="Proteomes" id="UP000054826"/>
    </source>
</evidence>
<dbReference type="EMBL" id="JYDV01000005">
    <property type="protein sequence ID" value="KRZ44711.1"/>
    <property type="molecule type" value="Genomic_DNA"/>
</dbReference>
<reference evidence="4 5" key="1">
    <citation type="submission" date="2015-01" db="EMBL/GenBank/DDBJ databases">
        <title>Evolution of Trichinella species and genotypes.</title>
        <authorList>
            <person name="Korhonen P.K."/>
            <person name="Edoardo P."/>
            <person name="Giuseppe L.R."/>
            <person name="Gasser R.B."/>
        </authorList>
    </citation>
    <scope>NUCLEOTIDE SEQUENCE [LARGE SCALE GENOMIC DNA]</scope>
    <source>
        <strain evidence="1">ISS13</strain>
        <strain evidence="3">ISS176</strain>
        <strain evidence="2">ISS588</strain>
    </source>
</reference>